<sequence length="68" mass="7766">MTNTKLLREKIEASGLKLAYIASQLWISPKALTMKIENQTQFKAAEIKRLSEILGIETAEEREQIFLS</sequence>
<accession>A0A1Z2XTU9</accession>
<dbReference type="KEGG" id="amur:ADH66_15075"/>
<reference evidence="1" key="1">
    <citation type="journal article" date="2017" name="Genome Announc.">
        <title>High-Quality Whole-Genome Sequences of the Oligo-Mouse-Microbiota Bacterial Community.</title>
        <authorList>
            <person name="Garzetti D."/>
            <person name="Brugiroux S."/>
            <person name="Bunk B."/>
            <person name="Pukall R."/>
            <person name="McCoy K.D."/>
            <person name="Macpherson A.J."/>
            <person name="Stecher B."/>
        </authorList>
    </citation>
    <scope>NUCLEOTIDE SEQUENCE</scope>
    <source>
        <strain evidence="1">KB18</strain>
    </source>
</reference>
<evidence type="ECO:0000313" key="1">
    <source>
        <dbReference type="EMBL" id="ASB41860.1"/>
    </source>
</evidence>
<evidence type="ECO:0000313" key="4">
    <source>
        <dbReference type="Proteomes" id="UP000596035"/>
    </source>
</evidence>
<dbReference type="EMBL" id="CP021422">
    <property type="protein sequence ID" value="ASB41860.1"/>
    <property type="molecule type" value="Genomic_DNA"/>
</dbReference>
<organism evidence="2 4">
    <name type="scientific">Acutalibacter muris</name>
    <dbReference type="NCBI Taxonomy" id="1796620"/>
    <lineage>
        <taxon>Bacteria</taxon>
        <taxon>Bacillati</taxon>
        <taxon>Bacillota</taxon>
        <taxon>Clostridia</taxon>
        <taxon>Eubacteriales</taxon>
        <taxon>Acutalibacteraceae</taxon>
        <taxon>Acutalibacter</taxon>
    </lineage>
</organism>
<gene>
    <name evidence="1" type="ORF">ADH66_15075</name>
    <name evidence="2" type="ORF">I5Q82_05455</name>
</gene>
<evidence type="ECO:0008006" key="5">
    <source>
        <dbReference type="Google" id="ProtNLM"/>
    </source>
</evidence>
<evidence type="ECO:0000313" key="2">
    <source>
        <dbReference type="EMBL" id="QQR31127.1"/>
    </source>
</evidence>
<dbReference type="EMBL" id="CP065321">
    <property type="protein sequence ID" value="QQR31127.1"/>
    <property type="molecule type" value="Genomic_DNA"/>
</dbReference>
<protein>
    <recommendedName>
        <fullName evidence="5">XRE family transcriptional regulator</fullName>
    </recommendedName>
</protein>
<name>A0A1Z2XTU9_9FIRM</name>
<proteinExistence type="predicted"/>
<keyword evidence="3" id="KW-1185">Reference proteome</keyword>
<reference evidence="3" key="2">
    <citation type="submission" date="2017-05" db="EMBL/GenBank/DDBJ databases">
        <title>Improved OligoMM genomes.</title>
        <authorList>
            <person name="Garzetti D."/>
        </authorList>
    </citation>
    <scope>NUCLEOTIDE SEQUENCE [LARGE SCALE GENOMIC DNA]</scope>
    <source>
        <strain evidence="3">KB18</strain>
    </source>
</reference>
<dbReference type="Proteomes" id="UP000196710">
    <property type="component" value="Chromosome"/>
</dbReference>
<dbReference type="RefSeq" id="WP_066539090.1">
    <property type="nucleotide sequence ID" value="NZ_CP021422.1"/>
</dbReference>
<evidence type="ECO:0000313" key="3">
    <source>
        <dbReference type="Proteomes" id="UP000196710"/>
    </source>
</evidence>
<dbReference type="AlphaFoldDB" id="A0A1Z2XTU9"/>
<dbReference type="Proteomes" id="UP000596035">
    <property type="component" value="Chromosome"/>
</dbReference>
<reference evidence="2 4" key="3">
    <citation type="submission" date="2020-11" db="EMBL/GenBank/DDBJ databases">
        <title>Closed and high quality bacterial genomes of the OMM12 community.</title>
        <authorList>
            <person name="Marbouty M."/>
            <person name="Lamy-Besnier Q."/>
            <person name="Debarbieux L."/>
            <person name="Koszul R."/>
        </authorList>
    </citation>
    <scope>NUCLEOTIDE SEQUENCE [LARGE SCALE GENOMIC DNA]</scope>
    <source>
        <strain evidence="2 4">KB18</strain>
    </source>
</reference>